<keyword evidence="1" id="KW-0732">Signal</keyword>
<organism evidence="2">
    <name type="scientific">Cacopsylla melanoneura</name>
    <dbReference type="NCBI Taxonomy" id="428564"/>
    <lineage>
        <taxon>Eukaryota</taxon>
        <taxon>Metazoa</taxon>
        <taxon>Ecdysozoa</taxon>
        <taxon>Arthropoda</taxon>
        <taxon>Hexapoda</taxon>
        <taxon>Insecta</taxon>
        <taxon>Pterygota</taxon>
        <taxon>Neoptera</taxon>
        <taxon>Paraneoptera</taxon>
        <taxon>Hemiptera</taxon>
        <taxon>Sternorrhyncha</taxon>
        <taxon>Psylloidea</taxon>
        <taxon>Psyllidae</taxon>
        <taxon>Psyllinae</taxon>
        <taxon>Cacopsylla</taxon>
    </lineage>
</organism>
<sequence>MIFLFFVFFKTLTRSSLGALRATVRTFRNAAADLVLPRYSSLRRALCSLTVLTIDGHDSSLHNVVSRSVLKLVRFTLMPRSKESRLTASSTVLAVTVSTEAEKSTEVKCCRDMIMAPVSCLLAVLISCCSSDAIVVKLVFSLDNV</sequence>
<dbReference type="EMBL" id="HBUF01340055">
    <property type="protein sequence ID" value="CAG6701738.1"/>
    <property type="molecule type" value="Transcribed_RNA"/>
</dbReference>
<accession>A0A8D8UB66</accession>
<dbReference type="AlphaFoldDB" id="A0A8D8UB66"/>
<protein>
    <recommendedName>
        <fullName evidence="3">Secreted protein</fullName>
    </recommendedName>
</protein>
<evidence type="ECO:0000313" key="2">
    <source>
        <dbReference type="EMBL" id="CAG6701744.1"/>
    </source>
</evidence>
<feature type="signal peptide" evidence="1">
    <location>
        <begin position="1"/>
        <end position="18"/>
    </location>
</feature>
<name>A0A8D8UB66_9HEMI</name>
<feature type="chain" id="PRO_5036262240" description="Secreted protein" evidence="1">
    <location>
        <begin position="19"/>
        <end position="145"/>
    </location>
</feature>
<evidence type="ECO:0000256" key="1">
    <source>
        <dbReference type="SAM" id="SignalP"/>
    </source>
</evidence>
<evidence type="ECO:0008006" key="3">
    <source>
        <dbReference type="Google" id="ProtNLM"/>
    </source>
</evidence>
<proteinExistence type="predicted"/>
<dbReference type="EMBL" id="HBUF01340054">
    <property type="protein sequence ID" value="CAG6701732.1"/>
    <property type="molecule type" value="Transcribed_RNA"/>
</dbReference>
<dbReference type="EMBL" id="HBUF01340056">
    <property type="protein sequence ID" value="CAG6701744.1"/>
    <property type="molecule type" value="Transcribed_RNA"/>
</dbReference>
<reference evidence="2" key="1">
    <citation type="submission" date="2021-05" db="EMBL/GenBank/DDBJ databases">
        <authorList>
            <person name="Alioto T."/>
            <person name="Alioto T."/>
            <person name="Gomez Garrido J."/>
        </authorList>
    </citation>
    <scope>NUCLEOTIDE SEQUENCE</scope>
</reference>